<dbReference type="Proteomes" id="UP001500928">
    <property type="component" value="Unassembled WGS sequence"/>
</dbReference>
<dbReference type="PANTHER" id="PTHR37314">
    <property type="entry name" value="SLR0142 PROTEIN"/>
    <property type="match status" value="1"/>
</dbReference>
<proteinExistence type="predicted"/>
<gene>
    <name evidence="2" type="ORF">GCM10023200_28670</name>
</gene>
<dbReference type="Pfam" id="PF06912">
    <property type="entry name" value="DUF1275"/>
    <property type="match status" value="1"/>
</dbReference>
<feature type="transmembrane region" description="Helical" evidence="1">
    <location>
        <begin position="56"/>
        <end position="86"/>
    </location>
</feature>
<feature type="transmembrane region" description="Helical" evidence="1">
    <location>
        <begin position="212"/>
        <end position="231"/>
    </location>
</feature>
<evidence type="ECO:0000256" key="1">
    <source>
        <dbReference type="SAM" id="Phobius"/>
    </source>
</evidence>
<dbReference type="InterPro" id="IPR010699">
    <property type="entry name" value="DUF1275"/>
</dbReference>
<comment type="caution">
    <text evidence="2">The sequence shown here is derived from an EMBL/GenBank/DDBJ whole genome shotgun (WGS) entry which is preliminary data.</text>
</comment>
<evidence type="ECO:0000313" key="3">
    <source>
        <dbReference type="Proteomes" id="UP001500928"/>
    </source>
</evidence>
<accession>A0ABP9B9R5</accession>
<feature type="transmembrane region" description="Helical" evidence="1">
    <location>
        <begin position="24"/>
        <end position="44"/>
    </location>
</feature>
<keyword evidence="1" id="KW-1133">Transmembrane helix</keyword>
<keyword evidence="1" id="KW-0472">Membrane</keyword>
<dbReference type="RefSeq" id="WP_345415722.1">
    <property type="nucleotide sequence ID" value="NZ_BAABHO010000020.1"/>
</dbReference>
<feature type="transmembrane region" description="Helical" evidence="1">
    <location>
        <begin position="106"/>
        <end position="124"/>
    </location>
</feature>
<name>A0ABP9B9R5_9PSEU</name>
<reference evidence="3" key="1">
    <citation type="journal article" date="2019" name="Int. J. Syst. Evol. Microbiol.">
        <title>The Global Catalogue of Microorganisms (GCM) 10K type strain sequencing project: providing services to taxonomists for standard genome sequencing and annotation.</title>
        <authorList>
            <consortium name="The Broad Institute Genomics Platform"/>
            <consortium name="The Broad Institute Genome Sequencing Center for Infectious Disease"/>
            <person name="Wu L."/>
            <person name="Ma J."/>
        </authorList>
    </citation>
    <scope>NUCLEOTIDE SEQUENCE [LARGE SCALE GENOMIC DNA]</scope>
    <source>
        <strain evidence="3">JCM 17979</strain>
    </source>
</reference>
<sequence>MTAAPHGDRTGAWFSGPVHGPLPILLLVMTAATGLVDAVSVLGLGRVFVANMTGNVVFLGFAVAGAPGFALAASLAALGGFLVGALAGGSLATRRARRRGHLLRDAALVETVLLLVAVGLLIGLSGTPGSGLASAVAALAAIALGLQNSAVRHLAVPDLTTTVLTMTLTGIAADVRSSGRVVVTRRVLSVATMFLGALAGALLVLHVGLARALLPAPVLLAAIVGVLAVVVRRPAPWQEPVGARA</sequence>
<dbReference type="PANTHER" id="PTHR37314:SF4">
    <property type="entry name" value="UPF0700 TRANSMEMBRANE PROTEIN YOAK"/>
    <property type="match status" value="1"/>
</dbReference>
<feature type="transmembrane region" description="Helical" evidence="1">
    <location>
        <begin position="187"/>
        <end position="206"/>
    </location>
</feature>
<feature type="transmembrane region" description="Helical" evidence="1">
    <location>
        <begin position="154"/>
        <end position="175"/>
    </location>
</feature>
<organism evidence="2 3">
    <name type="scientific">Actinomycetospora chlora</name>
    <dbReference type="NCBI Taxonomy" id="663608"/>
    <lineage>
        <taxon>Bacteria</taxon>
        <taxon>Bacillati</taxon>
        <taxon>Actinomycetota</taxon>
        <taxon>Actinomycetes</taxon>
        <taxon>Pseudonocardiales</taxon>
        <taxon>Pseudonocardiaceae</taxon>
        <taxon>Actinomycetospora</taxon>
    </lineage>
</organism>
<evidence type="ECO:0000313" key="2">
    <source>
        <dbReference type="EMBL" id="GAA4791656.1"/>
    </source>
</evidence>
<dbReference type="EMBL" id="BAABHO010000020">
    <property type="protein sequence ID" value="GAA4791656.1"/>
    <property type="molecule type" value="Genomic_DNA"/>
</dbReference>
<keyword evidence="1" id="KW-0812">Transmembrane</keyword>
<keyword evidence="3" id="KW-1185">Reference proteome</keyword>
<protein>
    <submittedName>
        <fullName evidence="2">YoaK family protein</fullName>
    </submittedName>
</protein>